<sequence length="299" mass="32769">MTRHKMRTVFLIFTLLLNGLFIQSQEIIALPYEKPESVSWEGGEKAFFSTIWNTEVVCNVSVPTMEVFRPAPGTANGTSVVIAPGGGLYALSIESEGNMVARWLAERGITAFVLKYRLVPTGEDGVRDLNETSKNNLEEFKRLISVVIPYSVADGLAAVKHVREHAKEWGLKEDRIGFMGFSAGGAVTMGVAYNATPESGPDFLVPVYAWTDAMPVQPVSADQPPMLVICASDDPLGLASGSLDLYKSWYDARLRVALHMYSKGGHGFGMRSQGLPSDSWIERFYDWGIAEELINPAGK</sequence>
<dbReference type="InterPro" id="IPR029058">
    <property type="entry name" value="AB_hydrolase_fold"/>
</dbReference>
<reference evidence="4" key="1">
    <citation type="journal article" date="2019" name="Int. J. Syst. Evol. Microbiol.">
        <title>The Global Catalogue of Microorganisms (GCM) 10K type strain sequencing project: providing services to taxonomists for standard genome sequencing and annotation.</title>
        <authorList>
            <consortium name="The Broad Institute Genomics Platform"/>
            <consortium name="The Broad Institute Genome Sequencing Center for Infectious Disease"/>
            <person name="Wu L."/>
            <person name="Ma J."/>
        </authorList>
    </citation>
    <scope>NUCLEOTIDE SEQUENCE [LARGE SCALE GENOMIC DNA]</scope>
    <source>
        <strain evidence="4">CGMCC 1.12606</strain>
    </source>
</reference>
<evidence type="ECO:0000256" key="1">
    <source>
        <dbReference type="ARBA" id="ARBA00022801"/>
    </source>
</evidence>
<dbReference type="GO" id="GO:0016798">
    <property type="term" value="F:hydrolase activity, acting on glycosyl bonds"/>
    <property type="evidence" value="ECO:0007669"/>
    <property type="project" value="UniProtKB-KW"/>
</dbReference>
<keyword evidence="3" id="KW-0326">Glycosidase</keyword>
<accession>A0ABQ1R3S7</accession>
<keyword evidence="3" id="KW-0624">Polysaccharide degradation</keyword>
<name>A0ABQ1R3S7_9FLAO</name>
<dbReference type="PANTHER" id="PTHR48081">
    <property type="entry name" value="AB HYDROLASE SUPERFAMILY PROTEIN C4A8.06C"/>
    <property type="match status" value="1"/>
</dbReference>
<dbReference type="Proteomes" id="UP000625780">
    <property type="component" value="Unassembled WGS sequence"/>
</dbReference>
<dbReference type="InterPro" id="IPR013094">
    <property type="entry name" value="AB_hydrolase_3"/>
</dbReference>
<evidence type="ECO:0000313" key="3">
    <source>
        <dbReference type="EMBL" id="GGD57155.1"/>
    </source>
</evidence>
<keyword evidence="1 3" id="KW-0378">Hydrolase</keyword>
<organism evidence="3 4">
    <name type="scientific">Muriicola marianensis</name>
    <dbReference type="NCBI Taxonomy" id="1324801"/>
    <lineage>
        <taxon>Bacteria</taxon>
        <taxon>Pseudomonadati</taxon>
        <taxon>Bacteroidota</taxon>
        <taxon>Flavobacteriia</taxon>
        <taxon>Flavobacteriales</taxon>
        <taxon>Flavobacteriaceae</taxon>
        <taxon>Muriicola</taxon>
    </lineage>
</organism>
<protein>
    <submittedName>
        <fullName evidence="3">Xylanase</fullName>
    </submittedName>
</protein>
<evidence type="ECO:0000259" key="2">
    <source>
        <dbReference type="Pfam" id="PF07859"/>
    </source>
</evidence>
<proteinExistence type="predicted"/>
<feature type="domain" description="Alpha/beta hydrolase fold-3" evidence="2">
    <location>
        <begin position="148"/>
        <end position="214"/>
    </location>
</feature>
<keyword evidence="3" id="KW-0119">Carbohydrate metabolism</keyword>
<keyword evidence="3" id="KW-0858">Xylan degradation</keyword>
<gene>
    <name evidence="3" type="primary">xynB</name>
    <name evidence="3" type="ORF">GCM10011361_24640</name>
</gene>
<dbReference type="Gene3D" id="3.40.50.1820">
    <property type="entry name" value="alpha/beta hydrolase"/>
    <property type="match status" value="1"/>
</dbReference>
<evidence type="ECO:0000313" key="4">
    <source>
        <dbReference type="Proteomes" id="UP000625780"/>
    </source>
</evidence>
<dbReference type="GO" id="GO:0045493">
    <property type="term" value="P:xylan catabolic process"/>
    <property type="evidence" value="ECO:0007669"/>
    <property type="project" value="UniProtKB-KW"/>
</dbReference>
<dbReference type="InterPro" id="IPR050300">
    <property type="entry name" value="GDXG_lipolytic_enzyme"/>
</dbReference>
<dbReference type="EMBL" id="BMFH01000002">
    <property type="protein sequence ID" value="GGD57155.1"/>
    <property type="molecule type" value="Genomic_DNA"/>
</dbReference>
<comment type="caution">
    <text evidence="3">The sequence shown here is derived from an EMBL/GenBank/DDBJ whole genome shotgun (WGS) entry which is preliminary data.</text>
</comment>
<dbReference type="Pfam" id="PF07859">
    <property type="entry name" value="Abhydrolase_3"/>
    <property type="match status" value="1"/>
</dbReference>
<dbReference type="PANTHER" id="PTHR48081:SF6">
    <property type="entry name" value="PEPTIDASE S9 PROLYL OLIGOPEPTIDASE CATALYTIC DOMAIN-CONTAINING PROTEIN"/>
    <property type="match status" value="1"/>
</dbReference>
<dbReference type="SUPFAM" id="SSF53474">
    <property type="entry name" value="alpha/beta-Hydrolases"/>
    <property type="match status" value="1"/>
</dbReference>
<keyword evidence="4" id="KW-1185">Reference proteome</keyword>